<evidence type="ECO:0000259" key="2">
    <source>
        <dbReference type="Pfam" id="PF01261"/>
    </source>
</evidence>
<feature type="region of interest" description="Disordered" evidence="1">
    <location>
        <begin position="299"/>
        <end position="405"/>
    </location>
</feature>
<dbReference type="Pfam" id="PF01869">
    <property type="entry name" value="BcrAD_BadFG"/>
    <property type="match status" value="1"/>
</dbReference>
<reference evidence="4" key="1">
    <citation type="submission" date="2023-03" db="EMBL/GenBank/DDBJ databases">
        <title>Actinoallomurus iriomotensis NBRC 103681.</title>
        <authorList>
            <person name="Ichikawa N."/>
            <person name="Sato H."/>
            <person name="Tonouchi N."/>
        </authorList>
    </citation>
    <scope>NUCLEOTIDE SEQUENCE</scope>
    <source>
        <strain evidence="4">NBRC 103681</strain>
    </source>
</reference>
<dbReference type="AlphaFoldDB" id="A0A9W6RVK8"/>
<dbReference type="EMBL" id="BSTJ01000016">
    <property type="protein sequence ID" value="GLY80952.1"/>
    <property type="molecule type" value="Genomic_DNA"/>
</dbReference>
<dbReference type="Pfam" id="PF01261">
    <property type="entry name" value="AP_endonuc_2"/>
    <property type="match status" value="1"/>
</dbReference>
<dbReference type="Proteomes" id="UP001165135">
    <property type="component" value="Unassembled WGS sequence"/>
</dbReference>
<dbReference type="InterPro" id="IPR050312">
    <property type="entry name" value="IolE/XylAMocC-like"/>
</dbReference>
<name>A0A9W6RVK8_9ACTN</name>
<sequence length="725" mass="75035">MWAVDAGGSTTTAVLPGAGEVRTYGSVNPASVGAGPAARTLRDLFGDVAAALDGRDGTGWIATAAVDLDVGADEPLRLRDLARAAGVRGRLLVSNDCVPWLVAPPLSGRGVVLVCGTGSGFAAADGADALCRVGGCEYLGSDEGSAFTLGLDGLRAAVRAVDGRGSATAIAARLTGLAGGRSPVELARALAAEAFPKAAVAALAPAVCDAWLDGDAVAASLVSAAVGELVLGVRAARDRAGLTGAWSVAAGGGVLRGCPPFLAELDRRLCTEAGAAEVVPVDRPAEAVYAALRSLARDDGEVRPPASAVGHAVRSLDLDPREHRTPPANAGDPADGPLNLHPANNPTPPANAANPADEPPDPHPPNHPTPPANAANPADKPPGLHRPNHRARSARRPLRSPGDRPVGVGLCLAAWGGSRLDTALEHAARCGVDAVDLPTDSTSGLVDLVRWARDREHRAELRAAVAGTAVECVSNSRDSQLLLGPHGPHTDPVLAGSAADKREHALRSAMDTVRLAADLGAPHVRLMYGVPDVARWLSWWHSAVSWADNIALWCEEARPILRLAAEHGVTLLVEPHPKQVVYDRASARQLLDAAAETEPSASVRLCVDPANLAATGHDPVDAVRGWGAGLGAAHAKDLQRWGRPEPPPGAGWSRYGPGPPIRFRALGAGEMPWPAIVSALLDEDFRGVLYVEHEDALLPREQSTTASVRLLRDLLPQSGPQGRTW</sequence>
<dbReference type="InterPro" id="IPR043129">
    <property type="entry name" value="ATPase_NBD"/>
</dbReference>
<organism evidence="4 5">
    <name type="scientific">Actinoallomurus iriomotensis</name>
    <dbReference type="NCBI Taxonomy" id="478107"/>
    <lineage>
        <taxon>Bacteria</taxon>
        <taxon>Bacillati</taxon>
        <taxon>Actinomycetota</taxon>
        <taxon>Actinomycetes</taxon>
        <taxon>Streptosporangiales</taxon>
        <taxon>Thermomonosporaceae</taxon>
        <taxon>Actinoallomurus</taxon>
    </lineage>
</organism>
<evidence type="ECO:0000313" key="4">
    <source>
        <dbReference type="EMBL" id="GLY80952.1"/>
    </source>
</evidence>
<proteinExistence type="predicted"/>
<comment type="caution">
    <text evidence="4">The sequence shown here is derived from an EMBL/GenBank/DDBJ whole genome shotgun (WGS) entry which is preliminary data.</text>
</comment>
<feature type="compositionally biased region" description="Low complexity" evidence="1">
    <location>
        <begin position="326"/>
        <end position="356"/>
    </location>
</feature>
<feature type="compositionally biased region" description="Pro residues" evidence="1">
    <location>
        <begin position="362"/>
        <end position="371"/>
    </location>
</feature>
<dbReference type="InterPro" id="IPR013022">
    <property type="entry name" value="Xyl_isomerase-like_TIM-brl"/>
</dbReference>
<feature type="compositionally biased region" description="Basic and acidic residues" evidence="1">
    <location>
        <begin position="314"/>
        <end position="325"/>
    </location>
</feature>
<accession>A0A9W6RVK8</accession>
<dbReference type="InterPro" id="IPR036237">
    <property type="entry name" value="Xyl_isomerase-like_sf"/>
</dbReference>
<feature type="compositionally biased region" description="Basic residues" evidence="1">
    <location>
        <begin position="386"/>
        <end position="398"/>
    </location>
</feature>
<evidence type="ECO:0000259" key="3">
    <source>
        <dbReference type="Pfam" id="PF01869"/>
    </source>
</evidence>
<dbReference type="Gene3D" id="3.30.420.40">
    <property type="match status" value="2"/>
</dbReference>
<feature type="domain" description="ATPase BadF/BadG/BcrA/BcrD type" evidence="3">
    <location>
        <begin position="5"/>
        <end position="254"/>
    </location>
</feature>
<dbReference type="SUPFAM" id="SSF51658">
    <property type="entry name" value="Xylose isomerase-like"/>
    <property type="match status" value="1"/>
</dbReference>
<dbReference type="PANTHER" id="PTHR12110:SF21">
    <property type="entry name" value="XYLOSE ISOMERASE-LIKE TIM BARREL DOMAIN-CONTAINING PROTEIN"/>
    <property type="match status" value="1"/>
</dbReference>
<feature type="domain" description="Xylose isomerase-like TIM barrel" evidence="2">
    <location>
        <begin position="425"/>
        <end position="713"/>
    </location>
</feature>
<gene>
    <name evidence="4" type="ORF">Airi01_092190</name>
</gene>
<dbReference type="InterPro" id="IPR002731">
    <property type="entry name" value="ATPase_BadF"/>
</dbReference>
<evidence type="ECO:0000313" key="5">
    <source>
        <dbReference type="Proteomes" id="UP001165135"/>
    </source>
</evidence>
<dbReference type="Gene3D" id="3.20.20.150">
    <property type="entry name" value="Divalent-metal-dependent TIM barrel enzymes"/>
    <property type="match status" value="1"/>
</dbReference>
<evidence type="ECO:0000256" key="1">
    <source>
        <dbReference type="SAM" id="MobiDB-lite"/>
    </source>
</evidence>
<dbReference type="SUPFAM" id="SSF53067">
    <property type="entry name" value="Actin-like ATPase domain"/>
    <property type="match status" value="1"/>
</dbReference>
<protein>
    <submittedName>
        <fullName evidence="4">Uncharacterized protein</fullName>
    </submittedName>
</protein>
<dbReference type="PANTHER" id="PTHR12110">
    <property type="entry name" value="HYDROXYPYRUVATE ISOMERASE"/>
    <property type="match status" value="1"/>
</dbReference>